<gene>
    <name evidence="5" type="ORF">ONB1V03_LOCUS8276</name>
</gene>
<dbReference type="InterPro" id="IPR019791">
    <property type="entry name" value="Haem_peroxidase_animal"/>
</dbReference>
<keyword evidence="3" id="KW-0575">Peroxidase</keyword>
<evidence type="ECO:0000313" key="6">
    <source>
        <dbReference type="Proteomes" id="UP000728032"/>
    </source>
</evidence>
<dbReference type="EMBL" id="OC919468">
    <property type="protein sequence ID" value="CAD7651389.1"/>
    <property type="molecule type" value="Genomic_DNA"/>
</dbReference>
<dbReference type="SUPFAM" id="SSF48113">
    <property type="entry name" value="Heme-dependent peroxidases"/>
    <property type="match status" value="1"/>
</dbReference>
<protein>
    <recommendedName>
        <fullName evidence="7">Peroxidase</fullName>
    </recommendedName>
</protein>
<dbReference type="Proteomes" id="UP000728032">
    <property type="component" value="Unassembled WGS sequence"/>
</dbReference>
<keyword evidence="4" id="KW-0325">Glycoprotein</keyword>
<dbReference type="GO" id="GO:0005576">
    <property type="term" value="C:extracellular region"/>
    <property type="evidence" value="ECO:0007669"/>
    <property type="project" value="UniProtKB-SubCell"/>
</dbReference>
<dbReference type="PROSITE" id="PS50292">
    <property type="entry name" value="PEROXIDASE_3"/>
    <property type="match status" value="1"/>
</dbReference>
<keyword evidence="2" id="KW-0964">Secreted</keyword>
<dbReference type="PANTHER" id="PTHR11475:SF4">
    <property type="entry name" value="CHORION PEROXIDASE"/>
    <property type="match status" value="1"/>
</dbReference>
<dbReference type="InterPro" id="IPR010255">
    <property type="entry name" value="Haem_peroxidase_sf"/>
</dbReference>
<accession>A0A7R9M124</accession>
<evidence type="ECO:0000256" key="3">
    <source>
        <dbReference type="ARBA" id="ARBA00022559"/>
    </source>
</evidence>
<evidence type="ECO:0000256" key="1">
    <source>
        <dbReference type="ARBA" id="ARBA00004613"/>
    </source>
</evidence>
<dbReference type="OrthoDB" id="6510027at2759"/>
<keyword evidence="3" id="KW-0560">Oxidoreductase</keyword>
<dbReference type="GO" id="GO:0006979">
    <property type="term" value="P:response to oxidative stress"/>
    <property type="evidence" value="ECO:0007669"/>
    <property type="project" value="InterPro"/>
</dbReference>
<dbReference type="EMBL" id="CAJPVJ010004643">
    <property type="protein sequence ID" value="CAG2168792.1"/>
    <property type="molecule type" value="Genomic_DNA"/>
</dbReference>
<comment type="subcellular location">
    <subcellularLocation>
        <location evidence="1">Secreted</location>
    </subcellularLocation>
</comment>
<proteinExistence type="predicted"/>
<sequence length="221" mass="25032">MAFVVPIKIPIPIEPTVPLDIDQKILIESAEESKKIIKDQLSIERELIRAGFFQRNNTMESYHQAFFGPDDPEIQKISLDGLVALETTLQIAKRYELTPLQARDGLQKYSLADTPLLHHCPKIPICDRQAKYRTPDGSCNNFDYPLWAKSLTQFIRLVPPAYADGLNELRVSVDGGDLPSPREVSCKLALDFDLPDRKFSLLVMQWGQIIDHDLTLTASTR</sequence>
<reference evidence="5" key="1">
    <citation type="submission" date="2020-11" db="EMBL/GenBank/DDBJ databases">
        <authorList>
            <person name="Tran Van P."/>
        </authorList>
    </citation>
    <scope>NUCLEOTIDE SEQUENCE</scope>
</reference>
<organism evidence="5">
    <name type="scientific">Oppiella nova</name>
    <dbReference type="NCBI Taxonomy" id="334625"/>
    <lineage>
        <taxon>Eukaryota</taxon>
        <taxon>Metazoa</taxon>
        <taxon>Ecdysozoa</taxon>
        <taxon>Arthropoda</taxon>
        <taxon>Chelicerata</taxon>
        <taxon>Arachnida</taxon>
        <taxon>Acari</taxon>
        <taxon>Acariformes</taxon>
        <taxon>Sarcoptiformes</taxon>
        <taxon>Oribatida</taxon>
        <taxon>Brachypylina</taxon>
        <taxon>Oppioidea</taxon>
        <taxon>Oppiidae</taxon>
        <taxon>Oppiella</taxon>
    </lineage>
</organism>
<dbReference type="GO" id="GO:0004601">
    <property type="term" value="F:peroxidase activity"/>
    <property type="evidence" value="ECO:0007669"/>
    <property type="project" value="UniProtKB-KW"/>
</dbReference>
<dbReference type="AlphaFoldDB" id="A0A7R9M124"/>
<evidence type="ECO:0000313" key="5">
    <source>
        <dbReference type="EMBL" id="CAD7651389.1"/>
    </source>
</evidence>
<keyword evidence="6" id="KW-1185">Reference proteome</keyword>
<name>A0A7R9M124_9ACAR</name>
<evidence type="ECO:0008006" key="7">
    <source>
        <dbReference type="Google" id="ProtNLM"/>
    </source>
</evidence>
<dbReference type="InterPro" id="IPR037120">
    <property type="entry name" value="Haem_peroxidase_sf_animal"/>
</dbReference>
<evidence type="ECO:0000256" key="2">
    <source>
        <dbReference type="ARBA" id="ARBA00022525"/>
    </source>
</evidence>
<dbReference type="PANTHER" id="PTHR11475">
    <property type="entry name" value="OXIDASE/PEROXIDASE"/>
    <property type="match status" value="1"/>
</dbReference>
<dbReference type="Gene3D" id="1.10.640.10">
    <property type="entry name" value="Haem peroxidase domain superfamily, animal type"/>
    <property type="match status" value="1"/>
</dbReference>
<feature type="non-terminal residue" evidence="5">
    <location>
        <position position="221"/>
    </location>
</feature>
<dbReference type="GO" id="GO:0020037">
    <property type="term" value="F:heme binding"/>
    <property type="evidence" value="ECO:0007669"/>
    <property type="project" value="InterPro"/>
</dbReference>
<dbReference type="Pfam" id="PF03098">
    <property type="entry name" value="An_peroxidase"/>
    <property type="match status" value="1"/>
</dbReference>
<evidence type="ECO:0000256" key="4">
    <source>
        <dbReference type="ARBA" id="ARBA00023180"/>
    </source>
</evidence>